<name>A0ABX0YGA1_9PSED</name>
<organism evidence="1 2">
    <name type="scientific">Pseudomonas quercus</name>
    <dbReference type="NCBI Taxonomy" id="2722792"/>
    <lineage>
        <taxon>Bacteria</taxon>
        <taxon>Pseudomonadati</taxon>
        <taxon>Pseudomonadota</taxon>
        <taxon>Gammaproteobacteria</taxon>
        <taxon>Pseudomonadales</taxon>
        <taxon>Pseudomonadaceae</taxon>
        <taxon>Pseudomonas</taxon>
    </lineage>
</organism>
<evidence type="ECO:0000313" key="2">
    <source>
        <dbReference type="Proteomes" id="UP000746535"/>
    </source>
</evidence>
<dbReference type="EMBL" id="JAAVJI010000008">
    <property type="protein sequence ID" value="NJP02046.1"/>
    <property type="molecule type" value="Genomic_DNA"/>
</dbReference>
<reference evidence="1 2" key="1">
    <citation type="submission" date="2020-03" db="EMBL/GenBank/DDBJ databases">
        <authorList>
            <person name="Wang L."/>
            <person name="He N."/>
            <person name="Li Y."/>
            <person name="Fang Y."/>
            <person name="Zhang F."/>
        </authorList>
    </citation>
    <scope>NUCLEOTIDE SEQUENCE [LARGE SCALE GENOMIC DNA]</scope>
    <source>
        <strain evidence="2">hsmgli-8</strain>
    </source>
</reference>
<dbReference type="RefSeq" id="WP_168084615.1">
    <property type="nucleotide sequence ID" value="NZ_JAAVJI010000008.1"/>
</dbReference>
<proteinExistence type="predicted"/>
<protein>
    <submittedName>
        <fullName evidence="1">DUF1652 domain-containing protein</fullName>
    </submittedName>
</protein>
<keyword evidence="2" id="KW-1185">Reference proteome</keyword>
<accession>A0ABX0YGA1</accession>
<dbReference type="Pfam" id="PF07865">
    <property type="entry name" value="DUF1652"/>
    <property type="match status" value="1"/>
</dbReference>
<gene>
    <name evidence="1" type="ORF">HBH25_14445</name>
</gene>
<dbReference type="InterPro" id="IPR012448">
    <property type="entry name" value="DUF1652"/>
</dbReference>
<evidence type="ECO:0000313" key="1">
    <source>
        <dbReference type="EMBL" id="NJP02046.1"/>
    </source>
</evidence>
<dbReference type="Proteomes" id="UP000746535">
    <property type="component" value="Unassembled WGS sequence"/>
</dbReference>
<sequence>MKTIGLSELEIRGIVERAFLPLGCTCEHGADDHFTIRIEDLHTGRVCLVEEDVSADRFASSREISDLIAELRTRLASPAIPATLPAHSGLHRQRSVM</sequence>
<comment type="caution">
    <text evidence="1">The sequence shown here is derived from an EMBL/GenBank/DDBJ whole genome shotgun (WGS) entry which is preliminary data.</text>
</comment>